<gene>
    <name evidence="2" type="ORF">MNBD_GAMMA19-66</name>
</gene>
<dbReference type="EMBL" id="UOFV01000296">
    <property type="protein sequence ID" value="VAX02222.1"/>
    <property type="molecule type" value="Genomic_DNA"/>
</dbReference>
<name>A0A3B1AEI7_9ZZZZ</name>
<organism evidence="2">
    <name type="scientific">hydrothermal vent metagenome</name>
    <dbReference type="NCBI Taxonomy" id="652676"/>
    <lineage>
        <taxon>unclassified sequences</taxon>
        <taxon>metagenomes</taxon>
        <taxon>ecological metagenomes</taxon>
    </lineage>
</organism>
<accession>A0A3B1AEI7</accession>
<protein>
    <submittedName>
        <fullName evidence="2">Uncharacterized protein</fullName>
    </submittedName>
</protein>
<sequence>MPPAKTGGIFPKLGGAISPSAVNHPGEVEAGVTHQDFWTKQKYTTASGAQAPGYASWVNQHIEGDTRY</sequence>
<feature type="region of interest" description="Disordered" evidence="1">
    <location>
        <begin position="1"/>
        <end position="28"/>
    </location>
</feature>
<reference evidence="2" key="1">
    <citation type="submission" date="2018-06" db="EMBL/GenBank/DDBJ databases">
        <authorList>
            <person name="Zhirakovskaya E."/>
        </authorList>
    </citation>
    <scope>NUCLEOTIDE SEQUENCE</scope>
</reference>
<evidence type="ECO:0000313" key="2">
    <source>
        <dbReference type="EMBL" id="VAX02222.1"/>
    </source>
</evidence>
<evidence type="ECO:0000256" key="1">
    <source>
        <dbReference type="SAM" id="MobiDB-lite"/>
    </source>
</evidence>
<dbReference type="AlphaFoldDB" id="A0A3B1AEI7"/>
<proteinExistence type="predicted"/>